<sequence>MIKKILLLLHSGLVLMSCASEQNPSVENKSIFRADVTPLPAQVAPGNVESKPTSLPLINESASFYRTVSIYGGKIKVSVPVSFTEMSVDRIAVKYPNAGNRPDLAYANRKGNVNIAFTYTAMPMEQNDLNQVRDRLALQLQSTNPTNFRSRIEEINSSYYVVFEFESLAKDARIYNLMFLTDVDGKLLLGTFNCVDALKSEWQLRAKEILSSIRKE</sequence>
<feature type="signal peptide" evidence="1">
    <location>
        <begin position="1"/>
        <end position="19"/>
    </location>
</feature>
<evidence type="ECO:0000313" key="3">
    <source>
        <dbReference type="Proteomes" id="UP001199816"/>
    </source>
</evidence>
<keyword evidence="1" id="KW-0732">Signal</keyword>
<evidence type="ECO:0000256" key="1">
    <source>
        <dbReference type="SAM" id="SignalP"/>
    </source>
</evidence>
<protein>
    <recommendedName>
        <fullName evidence="4">PsbP C-terminal domain-containing protein</fullName>
    </recommendedName>
</protein>
<accession>A0ABS8PXW8</accession>
<evidence type="ECO:0008006" key="4">
    <source>
        <dbReference type="Google" id="ProtNLM"/>
    </source>
</evidence>
<feature type="chain" id="PRO_5047134713" description="PsbP C-terminal domain-containing protein" evidence="1">
    <location>
        <begin position="20"/>
        <end position="216"/>
    </location>
</feature>
<name>A0ABS8PXW8_9BACT</name>
<dbReference type="Proteomes" id="UP001199816">
    <property type="component" value="Unassembled WGS sequence"/>
</dbReference>
<gene>
    <name evidence="2" type="ORF">LQ567_24270</name>
</gene>
<dbReference type="RefSeq" id="WP_231008508.1">
    <property type="nucleotide sequence ID" value="NZ_JAJNEC010000007.1"/>
</dbReference>
<keyword evidence="3" id="KW-1185">Reference proteome</keyword>
<proteinExistence type="predicted"/>
<evidence type="ECO:0000313" key="2">
    <source>
        <dbReference type="EMBL" id="MCD2425921.1"/>
    </source>
</evidence>
<reference evidence="2 3" key="1">
    <citation type="submission" date="2021-11" db="EMBL/GenBank/DDBJ databases">
        <title>Genomic of Niabella pedocola.</title>
        <authorList>
            <person name="Wu T."/>
        </authorList>
    </citation>
    <scope>NUCLEOTIDE SEQUENCE [LARGE SCALE GENOMIC DNA]</scope>
    <source>
        <strain evidence="2 3">JCM 31011</strain>
    </source>
</reference>
<dbReference type="PROSITE" id="PS51257">
    <property type="entry name" value="PROKAR_LIPOPROTEIN"/>
    <property type="match status" value="1"/>
</dbReference>
<organism evidence="2 3">
    <name type="scientific">Niabella pedocola</name>
    <dbReference type="NCBI Taxonomy" id="1752077"/>
    <lineage>
        <taxon>Bacteria</taxon>
        <taxon>Pseudomonadati</taxon>
        <taxon>Bacteroidota</taxon>
        <taxon>Chitinophagia</taxon>
        <taxon>Chitinophagales</taxon>
        <taxon>Chitinophagaceae</taxon>
        <taxon>Niabella</taxon>
    </lineage>
</organism>
<comment type="caution">
    <text evidence="2">The sequence shown here is derived from an EMBL/GenBank/DDBJ whole genome shotgun (WGS) entry which is preliminary data.</text>
</comment>
<dbReference type="EMBL" id="JAJNEC010000007">
    <property type="protein sequence ID" value="MCD2425921.1"/>
    <property type="molecule type" value="Genomic_DNA"/>
</dbReference>